<dbReference type="OMA" id="CIVIKFL"/>
<keyword evidence="3" id="KW-1185">Reference proteome</keyword>
<reference evidence="2 3" key="1">
    <citation type="journal article" date="2004" name="Nature">
        <title>Genome evolution in yeasts.</title>
        <authorList>
            <consortium name="Genolevures"/>
            <person name="Dujon B."/>
            <person name="Sherman D."/>
            <person name="Fischer G."/>
            <person name="Durrens P."/>
            <person name="Casaregola S."/>
            <person name="Lafontaine I."/>
            <person name="de Montigny J."/>
            <person name="Marck C."/>
            <person name="Neuveglise C."/>
            <person name="Talla E."/>
            <person name="Goffard N."/>
            <person name="Frangeul L."/>
            <person name="Aigle M."/>
            <person name="Anthouard V."/>
            <person name="Babour A."/>
            <person name="Barbe V."/>
            <person name="Barnay S."/>
            <person name="Blanchin S."/>
            <person name="Beckerich J.M."/>
            <person name="Beyne E."/>
            <person name="Bleykasten C."/>
            <person name="Boisrame A."/>
            <person name="Boyer J."/>
            <person name="Cattolico L."/>
            <person name="Confanioleri F."/>
            <person name="de Daruvar A."/>
            <person name="Despons L."/>
            <person name="Fabre E."/>
            <person name="Fairhead C."/>
            <person name="Ferry-Dumazet H."/>
            <person name="Groppi A."/>
            <person name="Hantraye F."/>
            <person name="Hennequin C."/>
            <person name="Jauniaux N."/>
            <person name="Joyet P."/>
            <person name="Kachouri R."/>
            <person name="Kerrest A."/>
            <person name="Koszul R."/>
            <person name="Lemaire M."/>
            <person name="Lesur I."/>
            <person name="Ma L."/>
            <person name="Muller H."/>
            <person name="Nicaud J.M."/>
            <person name="Nikolski M."/>
            <person name="Oztas S."/>
            <person name="Ozier-Kalogeropoulos O."/>
            <person name="Pellenz S."/>
            <person name="Potier S."/>
            <person name="Richard G.F."/>
            <person name="Straub M.L."/>
            <person name="Suleau A."/>
            <person name="Swennene D."/>
            <person name="Tekaia F."/>
            <person name="Wesolowski-Louvel M."/>
            <person name="Westhof E."/>
            <person name="Wirth B."/>
            <person name="Zeniou-Meyer M."/>
            <person name="Zivanovic I."/>
            <person name="Bolotin-Fukuhara M."/>
            <person name="Thierry A."/>
            <person name="Bouchier C."/>
            <person name="Caudron B."/>
            <person name="Scarpelli C."/>
            <person name="Gaillardin C."/>
            <person name="Weissenbach J."/>
            <person name="Wincker P."/>
            <person name="Souciet J.L."/>
        </authorList>
    </citation>
    <scope>NUCLEOTIDE SEQUENCE [LARGE SCALE GENOMIC DNA]</scope>
    <source>
        <strain evidence="3">ATCC 8585 / CBS 2359 / DSM 70799 / NBRC 1267 / NRRL Y-1140 / WM37</strain>
    </source>
</reference>
<evidence type="ECO:0000313" key="2">
    <source>
        <dbReference type="EMBL" id="CAH00687.1"/>
    </source>
</evidence>
<accession>Q6CR48</accession>
<proteinExistence type="predicted"/>
<name>Q6CR48_KLULA</name>
<protein>
    <submittedName>
        <fullName evidence="2">KLLA0D11880p</fullName>
    </submittedName>
</protein>
<dbReference type="GeneID" id="2892941"/>
<dbReference type="eggNOG" id="ENOG502RZVT">
    <property type="taxonomic scope" value="Eukaryota"/>
</dbReference>
<feature type="compositionally biased region" description="Polar residues" evidence="1">
    <location>
        <begin position="33"/>
        <end position="44"/>
    </location>
</feature>
<dbReference type="Proteomes" id="UP000000598">
    <property type="component" value="Chromosome D"/>
</dbReference>
<dbReference type="HOGENOM" id="CLU_874539_0_0_1"/>
<evidence type="ECO:0000256" key="1">
    <source>
        <dbReference type="SAM" id="MobiDB-lite"/>
    </source>
</evidence>
<organism evidence="2 3">
    <name type="scientific">Kluyveromyces lactis (strain ATCC 8585 / CBS 2359 / DSM 70799 / NBRC 1267 / NRRL Y-1140 / WM37)</name>
    <name type="common">Yeast</name>
    <name type="synonym">Candida sphaerica</name>
    <dbReference type="NCBI Taxonomy" id="284590"/>
    <lineage>
        <taxon>Eukaryota</taxon>
        <taxon>Fungi</taxon>
        <taxon>Dikarya</taxon>
        <taxon>Ascomycota</taxon>
        <taxon>Saccharomycotina</taxon>
        <taxon>Saccharomycetes</taxon>
        <taxon>Saccharomycetales</taxon>
        <taxon>Saccharomycetaceae</taxon>
        <taxon>Kluyveromyces</taxon>
    </lineage>
</organism>
<dbReference type="KEGG" id="kla:KLLA0_D11880g"/>
<feature type="region of interest" description="Disordered" evidence="1">
    <location>
        <begin position="23"/>
        <end position="61"/>
    </location>
</feature>
<evidence type="ECO:0000313" key="3">
    <source>
        <dbReference type="Proteomes" id="UP000000598"/>
    </source>
</evidence>
<dbReference type="FunCoup" id="Q6CR48">
    <property type="interactions" value="14"/>
</dbReference>
<dbReference type="PaxDb" id="284590-Q6CR48"/>
<dbReference type="AlphaFoldDB" id="Q6CR48"/>
<dbReference type="RefSeq" id="XP_453591.1">
    <property type="nucleotide sequence ID" value="XM_453591.1"/>
</dbReference>
<feature type="compositionally biased region" description="Polar residues" evidence="1">
    <location>
        <begin position="52"/>
        <end position="61"/>
    </location>
</feature>
<feature type="compositionally biased region" description="Polar residues" evidence="1">
    <location>
        <begin position="247"/>
        <end position="265"/>
    </location>
</feature>
<feature type="region of interest" description="Disordered" evidence="1">
    <location>
        <begin position="238"/>
        <end position="265"/>
    </location>
</feature>
<gene>
    <name evidence="2" type="ORF">KLLA0_D11880g</name>
</gene>
<dbReference type="InParanoid" id="Q6CR48"/>
<sequence>MLELNGASPQHITQEEVVKIQQTQFQKPGLSASPMSGNFCSSTSGRGGSMSPDPSMSNNTGQQTIMDLKKRYRYKVEMDKLSGFMLKNFCAGALIKYSRLFVPVEFDSKQGKKQTCKAPAINLADLMKFVKILLTRVKATRHQFKKMCILSIKFFEACVKSRENYMKYLKYDVRKVVVACLALTYPQGHTMANTEKSMLLVSSAAGVSNEQLRHCCEIVGPILKSEFLKKQRQQYQTAHAQAQTGANESNHASQNNTASMRGSIATRTTVNIRSTDFGTFTNCYTNQDDQETYLTPSDYESFNEMGKQMVNRTFLVKL</sequence>
<dbReference type="EMBL" id="CR382124">
    <property type="protein sequence ID" value="CAH00687.1"/>
    <property type="molecule type" value="Genomic_DNA"/>
</dbReference>